<protein>
    <recommendedName>
        <fullName evidence="3">glucuronosyltransferase</fullName>
        <ecNumber evidence="3">2.4.1.17</ecNumber>
    </recommendedName>
</protein>
<evidence type="ECO:0000256" key="3">
    <source>
        <dbReference type="ARBA" id="ARBA00012544"/>
    </source>
</evidence>
<gene>
    <name evidence="13" type="ORF">GCK72_016812</name>
</gene>
<keyword evidence="6 11" id="KW-0812">Transmembrane</keyword>
<dbReference type="EMBL" id="WUAV01000005">
    <property type="protein sequence ID" value="KAF1750265.1"/>
    <property type="molecule type" value="Genomic_DNA"/>
</dbReference>
<dbReference type="CDD" id="cd00637">
    <property type="entry name" value="7tm_classA_rhodopsin-like"/>
    <property type="match status" value="1"/>
</dbReference>
<keyword evidence="7" id="KW-0732">Signal</keyword>
<feature type="transmembrane region" description="Helical" evidence="11">
    <location>
        <begin position="204"/>
        <end position="228"/>
    </location>
</feature>
<dbReference type="PROSITE" id="PS50262">
    <property type="entry name" value="G_PROTEIN_RECEP_F1_2"/>
    <property type="match status" value="1"/>
</dbReference>
<dbReference type="Pfam" id="PF07735">
    <property type="entry name" value="FBA_2"/>
    <property type="match status" value="2"/>
</dbReference>
<dbReference type="InterPro" id="IPR012885">
    <property type="entry name" value="F-box_Sdz-33"/>
</dbReference>
<feature type="transmembrane region" description="Helical" evidence="11">
    <location>
        <begin position="68"/>
        <end position="86"/>
    </location>
</feature>
<accession>A0A6A5G6G7</accession>
<dbReference type="CTD" id="9799353"/>
<dbReference type="FunFam" id="3.40.50.2000:FF:000204">
    <property type="entry name" value="UDP-glucuronosyltransferase"/>
    <property type="match status" value="2"/>
</dbReference>
<keyword evidence="4" id="KW-0328">Glycosyltransferase</keyword>
<comment type="similarity">
    <text evidence="2">Belongs to the UDP-glycosyltransferase family.</text>
</comment>
<dbReference type="Proteomes" id="UP000483820">
    <property type="component" value="Chromosome V"/>
</dbReference>
<evidence type="ECO:0000256" key="9">
    <source>
        <dbReference type="ARBA" id="ARBA00023136"/>
    </source>
</evidence>
<organism evidence="13 14">
    <name type="scientific">Caenorhabditis remanei</name>
    <name type="common">Caenorhabditis vulgaris</name>
    <dbReference type="NCBI Taxonomy" id="31234"/>
    <lineage>
        <taxon>Eukaryota</taxon>
        <taxon>Metazoa</taxon>
        <taxon>Ecdysozoa</taxon>
        <taxon>Nematoda</taxon>
        <taxon>Chromadorea</taxon>
        <taxon>Rhabditida</taxon>
        <taxon>Rhabditina</taxon>
        <taxon>Rhabditomorpha</taxon>
        <taxon>Rhabditoidea</taxon>
        <taxon>Rhabditidae</taxon>
        <taxon>Peloderinae</taxon>
        <taxon>Caenorhabditis</taxon>
    </lineage>
</organism>
<evidence type="ECO:0000256" key="1">
    <source>
        <dbReference type="ARBA" id="ARBA00004167"/>
    </source>
</evidence>
<comment type="subcellular location">
    <subcellularLocation>
        <location evidence="1">Membrane</location>
        <topology evidence="1">Single-pass membrane protein</topology>
    </subcellularLocation>
</comment>
<comment type="catalytic activity">
    <reaction evidence="10">
        <text>glucuronate acceptor + UDP-alpha-D-glucuronate = acceptor beta-D-glucuronoside + UDP + H(+)</text>
        <dbReference type="Rhea" id="RHEA:21032"/>
        <dbReference type="ChEBI" id="CHEBI:15378"/>
        <dbReference type="ChEBI" id="CHEBI:58052"/>
        <dbReference type="ChEBI" id="CHEBI:58223"/>
        <dbReference type="ChEBI" id="CHEBI:132367"/>
        <dbReference type="ChEBI" id="CHEBI:132368"/>
        <dbReference type="EC" id="2.4.1.17"/>
    </reaction>
</comment>
<evidence type="ECO:0000256" key="6">
    <source>
        <dbReference type="ARBA" id="ARBA00022692"/>
    </source>
</evidence>
<evidence type="ECO:0000313" key="13">
    <source>
        <dbReference type="EMBL" id="KAF1750265.1"/>
    </source>
</evidence>
<evidence type="ECO:0000256" key="4">
    <source>
        <dbReference type="ARBA" id="ARBA00022676"/>
    </source>
</evidence>
<dbReference type="Pfam" id="PF10328">
    <property type="entry name" value="7TM_GPCR_Srx"/>
    <property type="match status" value="1"/>
</dbReference>
<dbReference type="GeneID" id="9799353"/>
<feature type="transmembrane region" description="Helical" evidence="11">
    <location>
        <begin position="737"/>
        <end position="760"/>
    </location>
</feature>
<dbReference type="InterPro" id="IPR019430">
    <property type="entry name" value="7TM_GPCR_serpentine_rcpt_Srx"/>
</dbReference>
<dbReference type="InterPro" id="IPR002213">
    <property type="entry name" value="UDP_glucos_trans"/>
</dbReference>
<dbReference type="InterPro" id="IPR010610">
    <property type="entry name" value="EryCIII-like_C"/>
</dbReference>
<dbReference type="EC" id="2.4.1.17" evidence="3"/>
<keyword evidence="5" id="KW-0808">Transferase</keyword>
<feature type="transmembrane region" description="Helical" evidence="11">
    <location>
        <begin position="1690"/>
        <end position="1711"/>
    </location>
</feature>
<feature type="transmembrane region" description="Helical" evidence="11">
    <location>
        <begin position="36"/>
        <end position="61"/>
    </location>
</feature>
<feature type="transmembrane region" description="Helical" evidence="11">
    <location>
        <begin position="249"/>
        <end position="266"/>
    </location>
</feature>
<evidence type="ECO:0000256" key="7">
    <source>
        <dbReference type="ARBA" id="ARBA00022729"/>
    </source>
</evidence>
<sequence length="2394" mass="275262">MPPIPLQKSSMSSNSSVSDGGALDPIVLNYEDPTSFFASILMIINGIFGVICNSLIIYIFLKERKERTAFNVICMVRAIVNTYVLITNHLALFVPMTLSGHSIVSKTLETWAICMSNSLYMANEYLTVVIALNRFISLFFPLWYAKLCGMKPTIVILFVMYAYRIGAVTRETIGYTAIDCYVLYYTEFLSWAPDFSPQCQSNSGILLFMAVNFAIVSVFNIATFLKIFKFYKNQKQEDRESRKKIKKNVYLFIQTVLQDSLLFSITNGHNFLVYCPLFGHSHSKFFGTIADALTDAGHNVTFFTPTIAEKYRNISYTKSTKDVVHMDPSDKLKAYGEQMESGDFVRFWTEDSTSTEILPVIEIFQNMYNEQAEVMKLNLDVLDDLKKRNFDVIIFESYVFSAYPLMDYLDITTFIPSLSVTHDVALSQAIGEPAMPSVVSDVLSPFGEKLNIMERALNLIAVPVFDLMIGYPVHRSFKPPHDVIDIRALEPEASFVFINSNPFVDFPRATLTKTVEIGGISVDLEELRSQKFDETWSEILNLRQKTMLVSFGSVMFSKDMPMENKKALASTMAKFPEVTFIWKYESNDPDSFAKGIQNIHFVKWVPQTALLADSRLSAFFTHAGLGSINEVSYLGKPAILCPLFADQMRNAKMLSRHNGSIEFSKYDLSDTSKISDAFQKILFDSSYSKHAEKLAEQLENQPIKPKELMVKYAEFAARFGRLPSLDPYSRKMSLVEYFLIDVAAIVIFILISTFFTPTIVRKFSSHQYVKSTKHVIHLEPSQQLEQYGNTFEDHDFTKFWTDDSSLSEMLPMLELFNKMFVEQARVLEENLVLLDQLRERKFDVMVFESFVDTAYPLLDYLEIKTFIPSTSIAYDPNLLVSIGEPRMPSAVPLPMSKFTDRMSMIQRVINAIAPPIFNFFLSKPEYRSFRPPHNLIDIPSKESLSSFIFTNSNPYIDYPRPTIEKNVQIGGISVDVEKLRSQKVNEEWDAILNLREKTVLVSFGSVMLSKDMPLENKKALASTMAKFPEVTFIWKYESNDTDSFAEGIQNIHFSKWVPQTALLADSRLSAFFTHAGLGSINEVSYLGKPAVVCPLFADQMRNAKMLVRHNGSIEITKYELDDETKIEDSLRKVLYDEDYRSASENLAQHLENQPVKPRELLLRHAEFAARFGRLPSLDPYSRHMSFIEYFLIDVATIILFTCLLISYLMFQITKQLAIRLPFVADDAKKFFCPLFGHSHSTFFGRLADILTEAGHNVTMFTPTIVDEFRNFSYTKLAKDVVYLDPSPKLKAIGDLIAGNSRYWNQEFSLNVIPETSRFFQSVANEQHNVLSENLLLLGELKKKNFDLILFETIFTCAIPLMDYLEIKASALAHTVAFEASSMRVLGESVMPSHVPDLLTPSSDRMSLYERLLNSAIQTLHSYYRLTPEYYTSYRNPEERIYPLERLPDASFVFTNSNPYVDFPRATIAKNIQIGGISVSMEAGKLGEEWDQILNLRNKNFLIAFGSVILSKDMPFESKVSLAQAMKQFPDVTFIWKYEDSDTDKFAEGIQNIHFSKWVPQRELLADARLSAFMTHGGLGSVNEVSYMGKPSIMCPIMGDQMRNTKMLVRHNGSIEISKYDLGNSKLVEKVMRKILYDESYKMAAQRLSDHLRNQQVSPKELFLKHTEFAARFGKLPSLDPSSRQMGFLEYFMIDLVLIVTVIVVVLCLLLINLSKTSLKIKYVIKCFLRTSRNSQFDLQLIMNKEPKVSFRGSENMYFELKITSDKTKNGMRIYKECLYNEKFDTLWIYSENLIDEWMNLVKTVIEIFKFEKQIVIFHIDKFPTRNKAIVDFIKSQTPSIECCEFQGKTETDEDVEYFLNNINITNGLSMTVKLSDHFNFPQFNHLNSCSLDPANWLTFNQFIQFRGSHLCIHGSPITNQELNQFLILWMTSQCHQNLRFLIINISDPQSLVTIFNLPFEIINPNVERIGRVSQNDTITLRGGIDIKRIDGVTGTIHFKWRGDKMLLQMMSNKYEIAAQRLSDHLRNQPVSPKDLFLKHTEFAARFGKLPSLDPYSRQMGFLECFMIDLVLKVTVIVVVLSLFVYFSMNINFSMTSLKIKNFIKCFLRTSRNSKYVLQMHTNEEPKVSFRGSEKMYFEFKVTSDRAKNGVRKYKECLFNEKIDTFWIYSEDVIDKWTNLVKTVIEVFKFIEHIVIFDVDKFPTKNKSIVDFIKSQTPSIECCDFYGVAETDEDVEYFLNNLNVTKFVGFNLKLSDNFKFPQDNYLEICCLDPGNWVAFDQLLHLQASRLLIHGSPLTNEELNSFLILWMTSKCHQNLSYLLININDPQSLDIIFDLPHERINRDVERIGRLPNNETVSIRGEIDIKRNDGMTGTINFGWRLDKMLLKMMVSRIE</sequence>
<proteinExistence type="inferred from homology"/>
<evidence type="ECO:0000256" key="2">
    <source>
        <dbReference type="ARBA" id="ARBA00009995"/>
    </source>
</evidence>
<evidence type="ECO:0000256" key="8">
    <source>
        <dbReference type="ARBA" id="ARBA00022989"/>
    </source>
</evidence>
<dbReference type="GO" id="GO:0015020">
    <property type="term" value="F:glucuronosyltransferase activity"/>
    <property type="evidence" value="ECO:0007669"/>
    <property type="project" value="UniProtKB-EC"/>
</dbReference>
<comment type="caution">
    <text evidence="13">The sequence shown here is derived from an EMBL/GenBank/DDBJ whole genome shotgun (WGS) entry which is preliminary data.</text>
</comment>
<evidence type="ECO:0000256" key="11">
    <source>
        <dbReference type="SAM" id="Phobius"/>
    </source>
</evidence>
<dbReference type="FunFam" id="3.40.50.2000:FF:000038">
    <property type="entry name" value="UDP-GlucuronosylTransferase"/>
    <property type="match status" value="3"/>
</dbReference>
<reference evidence="13 14" key="1">
    <citation type="submission" date="2019-12" db="EMBL/GenBank/DDBJ databases">
        <title>Chromosome-level assembly of the Caenorhabditis remanei genome.</title>
        <authorList>
            <person name="Teterina A.A."/>
            <person name="Willis J.H."/>
            <person name="Phillips P.C."/>
        </authorList>
    </citation>
    <scope>NUCLEOTIDE SEQUENCE [LARGE SCALE GENOMIC DNA]</scope>
    <source>
        <strain evidence="13 14">PX506</strain>
        <tissue evidence="13">Whole organism</tissue>
    </source>
</reference>
<dbReference type="PANTHER" id="PTHR48043">
    <property type="entry name" value="EG:EG0003.4 PROTEIN-RELATED"/>
    <property type="match status" value="1"/>
</dbReference>
<dbReference type="Pfam" id="PF06722">
    <property type="entry name" value="EryCIII-like_C"/>
    <property type="match status" value="1"/>
</dbReference>
<dbReference type="CDD" id="cd03784">
    <property type="entry name" value="GT1_Gtf-like"/>
    <property type="match status" value="3"/>
</dbReference>
<feature type="transmembrane region" description="Helical" evidence="11">
    <location>
        <begin position="1189"/>
        <end position="1210"/>
    </location>
</feature>
<name>A0A6A5G6G7_CAERE</name>
<dbReference type="PANTHER" id="PTHR48043:SF97">
    <property type="entry name" value="GLUCURONOSYLTRANSFERASE"/>
    <property type="match status" value="1"/>
</dbReference>
<feature type="transmembrane region" description="Helical" evidence="11">
    <location>
        <begin position="2065"/>
        <end position="2088"/>
    </location>
</feature>
<dbReference type="SUPFAM" id="SSF81321">
    <property type="entry name" value="Family A G protein-coupled receptor-like"/>
    <property type="match status" value="1"/>
</dbReference>
<evidence type="ECO:0000313" key="14">
    <source>
        <dbReference type="Proteomes" id="UP000483820"/>
    </source>
</evidence>
<evidence type="ECO:0000256" key="5">
    <source>
        <dbReference type="ARBA" id="ARBA00022679"/>
    </source>
</evidence>
<keyword evidence="9 11" id="KW-0472">Membrane</keyword>
<evidence type="ECO:0000256" key="10">
    <source>
        <dbReference type="ARBA" id="ARBA00047475"/>
    </source>
</evidence>
<evidence type="ECO:0000259" key="12">
    <source>
        <dbReference type="PROSITE" id="PS50262"/>
    </source>
</evidence>
<keyword evidence="8 11" id="KW-1133">Transmembrane helix</keyword>
<dbReference type="SUPFAM" id="SSF53756">
    <property type="entry name" value="UDP-Glycosyltransferase/glycogen phosphorylase"/>
    <property type="match status" value="3"/>
</dbReference>
<dbReference type="Gene3D" id="1.20.1070.10">
    <property type="entry name" value="Rhodopsin 7-helix transmembrane proteins"/>
    <property type="match status" value="1"/>
</dbReference>
<dbReference type="InterPro" id="IPR017452">
    <property type="entry name" value="GPCR_Rhodpsn_7TM"/>
</dbReference>
<dbReference type="RefSeq" id="XP_053580620.1">
    <property type="nucleotide sequence ID" value="XM_053731707.1"/>
</dbReference>
<dbReference type="Gene3D" id="3.40.50.2000">
    <property type="entry name" value="Glycogen Phosphorylase B"/>
    <property type="match status" value="3"/>
</dbReference>
<dbReference type="GO" id="GO:0016020">
    <property type="term" value="C:membrane"/>
    <property type="evidence" value="ECO:0007669"/>
    <property type="project" value="UniProtKB-SubCell"/>
</dbReference>
<dbReference type="Pfam" id="PF00201">
    <property type="entry name" value="UDPGT"/>
    <property type="match status" value="2"/>
</dbReference>
<dbReference type="KEGG" id="crq:GCK72_016812"/>
<dbReference type="InterPro" id="IPR050271">
    <property type="entry name" value="UDP-glycosyltransferase"/>
</dbReference>
<feature type="domain" description="G-protein coupled receptors family 1 profile" evidence="12">
    <location>
        <begin position="52"/>
        <end position="257"/>
    </location>
</feature>